<feature type="compositionally biased region" description="Basic residues" evidence="1">
    <location>
        <begin position="362"/>
        <end position="379"/>
    </location>
</feature>
<name>A0A8H5HKT5_9AGAR</name>
<feature type="transmembrane region" description="Helical" evidence="2">
    <location>
        <begin position="294"/>
        <end position="314"/>
    </location>
</feature>
<feature type="transmembrane region" description="Helical" evidence="2">
    <location>
        <begin position="334"/>
        <end position="355"/>
    </location>
</feature>
<keyword evidence="2" id="KW-1133">Transmembrane helix</keyword>
<evidence type="ECO:0000256" key="2">
    <source>
        <dbReference type="SAM" id="Phobius"/>
    </source>
</evidence>
<evidence type="ECO:0000313" key="3">
    <source>
        <dbReference type="EMBL" id="KAF5385097.1"/>
    </source>
</evidence>
<dbReference type="AlphaFoldDB" id="A0A8H5HKT5"/>
<feature type="region of interest" description="Disordered" evidence="1">
    <location>
        <begin position="195"/>
        <end position="216"/>
    </location>
</feature>
<proteinExistence type="predicted"/>
<organism evidence="3 4">
    <name type="scientific">Tricholomella constricta</name>
    <dbReference type="NCBI Taxonomy" id="117010"/>
    <lineage>
        <taxon>Eukaryota</taxon>
        <taxon>Fungi</taxon>
        <taxon>Dikarya</taxon>
        <taxon>Basidiomycota</taxon>
        <taxon>Agaricomycotina</taxon>
        <taxon>Agaricomycetes</taxon>
        <taxon>Agaricomycetidae</taxon>
        <taxon>Agaricales</taxon>
        <taxon>Tricholomatineae</taxon>
        <taxon>Lyophyllaceae</taxon>
        <taxon>Tricholomella</taxon>
    </lineage>
</organism>
<evidence type="ECO:0000256" key="1">
    <source>
        <dbReference type="SAM" id="MobiDB-lite"/>
    </source>
</evidence>
<sequence>MSNPSDIKCAIYADSNPDISGVGVRVSFYLQTFLLVLLVDRSWQDAPIALWTFIATSAGLTLAAIVQRDHLTLFQALQVSNLVWLANFGTFFALASYSRQKAASRKNANSRRAFDYKVKFGAMAQSLVSMALTIYMWASVRTFGDRSECSFLVKYIFFVIEVRATGVGRIVGLVITSVLTIVYLSITLQELKSYRRSHGDRQRRQSILPTQSLDPTSAPSFVIEPLSPQGSSPRVPSTLHLSSSITISAPQRNHRASRPQRLLIPDPSSPTSPPKARSFGGDRRPKRRRWSSDLDPMLVGIIICQVMVFTYFIVSTELLLKRNPSNDHEEAQWGFGQILALIVLIPSAFSLVGAISEHGVKRLSKQKKKGMKNTRRRKRKDDVKVETV</sequence>
<dbReference type="OrthoDB" id="5427664at2759"/>
<gene>
    <name evidence="3" type="ORF">D9615_001271</name>
</gene>
<feature type="region of interest" description="Disordered" evidence="1">
    <location>
        <begin position="249"/>
        <end position="289"/>
    </location>
</feature>
<reference evidence="3 4" key="1">
    <citation type="journal article" date="2020" name="ISME J.">
        <title>Uncovering the hidden diversity of litter-decomposition mechanisms in mushroom-forming fungi.</title>
        <authorList>
            <person name="Floudas D."/>
            <person name="Bentzer J."/>
            <person name="Ahren D."/>
            <person name="Johansson T."/>
            <person name="Persson P."/>
            <person name="Tunlid A."/>
        </authorList>
    </citation>
    <scope>NUCLEOTIDE SEQUENCE [LARGE SCALE GENOMIC DNA]</scope>
    <source>
        <strain evidence="3 4">CBS 661.87</strain>
    </source>
</reference>
<feature type="transmembrane region" description="Helical" evidence="2">
    <location>
        <begin position="118"/>
        <end position="138"/>
    </location>
</feature>
<feature type="transmembrane region" description="Helical" evidence="2">
    <location>
        <begin position="79"/>
        <end position="97"/>
    </location>
</feature>
<comment type="caution">
    <text evidence="3">The sequence shown here is derived from an EMBL/GenBank/DDBJ whole genome shotgun (WGS) entry which is preliminary data.</text>
</comment>
<feature type="region of interest" description="Disordered" evidence="1">
    <location>
        <begin position="362"/>
        <end position="388"/>
    </location>
</feature>
<feature type="transmembrane region" description="Helical" evidence="2">
    <location>
        <begin position="22"/>
        <end position="39"/>
    </location>
</feature>
<feature type="transmembrane region" description="Helical" evidence="2">
    <location>
        <begin position="167"/>
        <end position="186"/>
    </location>
</feature>
<accession>A0A8H5HKT5</accession>
<evidence type="ECO:0000313" key="4">
    <source>
        <dbReference type="Proteomes" id="UP000565441"/>
    </source>
</evidence>
<dbReference type="EMBL" id="JAACJP010000004">
    <property type="protein sequence ID" value="KAF5385097.1"/>
    <property type="molecule type" value="Genomic_DNA"/>
</dbReference>
<feature type="transmembrane region" description="Helical" evidence="2">
    <location>
        <begin position="48"/>
        <end position="67"/>
    </location>
</feature>
<feature type="compositionally biased region" description="Polar residues" evidence="1">
    <location>
        <begin position="205"/>
        <end position="216"/>
    </location>
</feature>
<keyword evidence="4" id="KW-1185">Reference proteome</keyword>
<keyword evidence="2" id="KW-0472">Membrane</keyword>
<dbReference type="Proteomes" id="UP000565441">
    <property type="component" value="Unassembled WGS sequence"/>
</dbReference>
<protein>
    <submittedName>
        <fullName evidence="3">Uncharacterized protein</fullName>
    </submittedName>
</protein>
<keyword evidence="2" id="KW-0812">Transmembrane</keyword>